<name>A0A0N0PC03_PAPMA</name>
<organism evidence="4 5">
    <name type="scientific">Papilio machaon</name>
    <name type="common">Old World swallowtail butterfly</name>
    <dbReference type="NCBI Taxonomy" id="76193"/>
    <lineage>
        <taxon>Eukaryota</taxon>
        <taxon>Metazoa</taxon>
        <taxon>Ecdysozoa</taxon>
        <taxon>Arthropoda</taxon>
        <taxon>Hexapoda</taxon>
        <taxon>Insecta</taxon>
        <taxon>Pterygota</taxon>
        <taxon>Neoptera</taxon>
        <taxon>Endopterygota</taxon>
        <taxon>Lepidoptera</taxon>
        <taxon>Glossata</taxon>
        <taxon>Ditrysia</taxon>
        <taxon>Papilionoidea</taxon>
        <taxon>Papilionidae</taxon>
        <taxon>Papilioninae</taxon>
        <taxon>Papilio</taxon>
    </lineage>
</organism>
<accession>A0A0N0PC03</accession>
<sequence length="394" mass="43555">MDVDENGTSSNSARPPTSSVSRNKESSTSENAFVLTTCTRNKDEFPKQHTSTSNNQETTDDSEIEELFVLDEIVDRPPEHQILCSLFRQVHPMLVLLDGKAPAGCVSVTKSLVFADFSADEDAHCKLQFISSKEYNYEACRRRVLSLSLAQEPAQCSGAEREVFLRTALDLGQALSVHALGALLRHLDLNWANLSLNLYGKPEFLSLKRISLADIVCIDEDTYSGLQVFSALAHPAGLRRGARGSAREGLSLYQLLGKCASRLGHAALRVLMRHPSSDLATLQQRLDVVEFFTRPENDSLMRNICSSLRYIRNVNGILAKIKALSAKPYQWKALYNTLYHAVLISELCEDAGESGGLLRDLANTDIQHLYEVTATSHTSLQTNLIIVCVNLANT</sequence>
<evidence type="ECO:0000313" key="4">
    <source>
        <dbReference type="EMBL" id="KPJ12650.1"/>
    </source>
</evidence>
<dbReference type="AlphaFoldDB" id="A0A0N0PC03"/>
<evidence type="ECO:0000256" key="1">
    <source>
        <dbReference type="ARBA" id="ARBA00006271"/>
    </source>
</evidence>
<dbReference type="STRING" id="76193.A0A0N0PC03"/>
<evidence type="ECO:0000313" key="5">
    <source>
        <dbReference type="Proteomes" id="UP000053240"/>
    </source>
</evidence>
<dbReference type="InParanoid" id="A0A0N0PC03"/>
<gene>
    <name evidence="4" type="ORF">RR48_01804</name>
</gene>
<dbReference type="GO" id="GO:0006298">
    <property type="term" value="P:mismatch repair"/>
    <property type="evidence" value="ECO:0007669"/>
    <property type="project" value="InterPro"/>
</dbReference>
<dbReference type="PANTHER" id="PTHR11361:SF20">
    <property type="entry name" value="MUTS PROTEIN HOMOLOG 5"/>
    <property type="match status" value="1"/>
</dbReference>
<comment type="similarity">
    <text evidence="1">Belongs to the DNA mismatch repair MutS family.</text>
</comment>
<keyword evidence="5" id="KW-1185">Reference proteome</keyword>
<feature type="compositionally biased region" description="Polar residues" evidence="2">
    <location>
        <begin position="48"/>
        <end position="57"/>
    </location>
</feature>
<dbReference type="SUPFAM" id="SSF48334">
    <property type="entry name" value="DNA repair protein MutS, domain III"/>
    <property type="match status" value="1"/>
</dbReference>
<protein>
    <submittedName>
        <fullName evidence="4">MutS protein-like 5</fullName>
    </submittedName>
</protein>
<dbReference type="GO" id="GO:0051026">
    <property type="term" value="P:chiasma assembly"/>
    <property type="evidence" value="ECO:0007669"/>
    <property type="project" value="TreeGrafter"/>
</dbReference>
<feature type="region of interest" description="Disordered" evidence="2">
    <location>
        <begin position="1"/>
        <end position="60"/>
    </location>
</feature>
<reference evidence="4 5" key="1">
    <citation type="journal article" date="2015" name="Nat. Commun.">
        <title>Outbred genome sequencing and CRISPR/Cas9 gene editing in butterflies.</title>
        <authorList>
            <person name="Li X."/>
            <person name="Fan D."/>
            <person name="Zhang W."/>
            <person name="Liu G."/>
            <person name="Zhang L."/>
            <person name="Zhao L."/>
            <person name="Fang X."/>
            <person name="Chen L."/>
            <person name="Dong Y."/>
            <person name="Chen Y."/>
            <person name="Ding Y."/>
            <person name="Zhao R."/>
            <person name="Feng M."/>
            <person name="Zhu Y."/>
            <person name="Feng Y."/>
            <person name="Jiang X."/>
            <person name="Zhu D."/>
            <person name="Xiang H."/>
            <person name="Feng X."/>
            <person name="Li S."/>
            <person name="Wang J."/>
            <person name="Zhang G."/>
            <person name="Kronforst M.R."/>
            <person name="Wang W."/>
        </authorList>
    </citation>
    <scope>NUCLEOTIDE SEQUENCE [LARGE SCALE GENOMIC DNA]</scope>
    <source>
        <strain evidence="4">Ya'a_city_454_Pm</strain>
        <tissue evidence="4">Whole body</tissue>
    </source>
</reference>
<evidence type="ECO:0000259" key="3">
    <source>
        <dbReference type="Pfam" id="PF05192"/>
    </source>
</evidence>
<feature type="compositionally biased region" description="Polar residues" evidence="2">
    <location>
        <begin position="28"/>
        <end position="39"/>
    </location>
</feature>
<dbReference type="InterPro" id="IPR007696">
    <property type="entry name" value="DNA_mismatch_repair_MutS_core"/>
</dbReference>
<evidence type="ECO:0000256" key="2">
    <source>
        <dbReference type="SAM" id="MobiDB-lite"/>
    </source>
</evidence>
<dbReference type="GO" id="GO:0005634">
    <property type="term" value="C:nucleus"/>
    <property type="evidence" value="ECO:0007669"/>
    <property type="project" value="TreeGrafter"/>
</dbReference>
<feature type="domain" description="DNA mismatch repair protein MutS core" evidence="3">
    <location>
        <begin position="242"/>
        <end position="354"/>
    </location>
</feature>
<feature type="compositionally biased region" description="Polar residues" evidence="2">
    <location>
        <begin position="1"/>
        <end position="21"/>
    </location>
</feature>
<dbReference type="InterPro" id="IPR036187">
    <property type="entry name" value="DNA_mismatch_repair_MutS_sf"/>
</dbReference>
<dbReference type="Pfam" id="PF05192">
    <property type="entry name" value="MutS_III"/>
    <property type="match status" value="1"/>
</dbReference>
<dbReference type="GO" id="GO:0140664">
    <property type="term" value="F:ATP-dependent DNA damage sensor activity"/>
    <property type="evidence" value="ECO:0007669"/>
    <property type="project" value="InterPro"/>
</dbReference>
<proteinExistence type="inferred from homology"/>
<dbReference type="GO" id="GO:0005524">
    <property type="term" value="F:ATP binding"/>
    <property type="evidence" value="ECO:0007669"/>
    <property type="project" value="InterPro"/>
</dbReference>
<dbReference type="InterPro" id="IPR045076">
    <property type="entry name" value="MutS"/>
</dbReference>
<dbReference type="Gene3D" id="1.10.1420.10">
    <property type="match status" value="1"/>
</dbReference>
<dbReference type="EMBL" id="KQ460731">
    <property type="protein sequence ID" value="KPJ12650.1"/>
    <property type="molecule type" value="Genomic_DNA"/>
</dbReference>
<dbReference type="Proteomes" id="UP000053240">
    <property type="component" value="Unassembled WGS sequence"/>
</dbReference>
<dbReference type="PANTHER" id="PTHR11361">
    <property type="entry name" value="DNA MISMATCH REPAIR PROTEIN MUTS FAMILY MEMBER"/>
    <property type="match status" value="1"/>
</dbReference>
<dbReference type="GO" id="GO:0030983">
    <property type="term" value="F:mismatched DNA binding"/>
    <property type="evidence" value="ECO:0007669"/>
    <property type="project" value="InterPro"/>
</dbReference>